<keyword evidence="3" id="KW-0696">RNA-directed RNA polymerase</keyword>
<feature type="domain" description="Peptidase C4" evidence="17">
    <location>
        <begin position="1469"/>
        <end position="1686"/>
    </location>
</feature>
<keyword evidence="4" id="KW-0597">Phosphoprotein</keyword>
<feature type="domain" description="Helicase ATP-binding" evidence="16">
    <location>
        <begin position="708"/>
        <end position="861"/>
    </location>
</feature>
<keyword evidence="5" id="KW-0167">Capsid protein</keyword>
<dbReference type="Pfam" id="PF00270">
    <property type="entry name" value="DEAD"/>
    <property type="match status" value="1"/>
</dbReference>
<dbReference type="PANTHER" id="PTHR18934">
    <property type="entry name" value="ATP-DEPENDENT RNA HELICASE"/>
    <property type="match status" value="1"/>
</dbReference>
<dbReference type="GO" id="GO:0004386">
    <property type="term" value="F:helicase activity"/>
    <property type="evidence" value="ECO:0007669"/>
    <property type="project" value="TreeGrafter"/>
</dbReference>
<evidence type="ECO:0000259" key="15">
    <source>
        <dbReference type="PROSITE" id="PS50507"/>
    </source>
</evidence>
<reference evidence="18" key="1">
    <citation type="journal article" date="2020" name="Virus Evol.">
        <title>Analysis of the virome associated to grapevine downy mildew lesions reveals new mycovirus lineages.</title>
        <authorList>
            <person name="Chiapello M."/>
            <person name="Rodriguez-Romero J."/>
            <person name="Ayllon M.A."/>
            <person name="Turina M."/>
        </authorList>
    </citation>
    <scope>NUCLEOTIDE SEQUENCE</scope>
    <source>
        <strain evidence="18">DMG-C-DN30127</strain>
    </source>
</reference>
<keyword evidence="14" id="KW-0472">Membrane</keyword>
<dbReference type="SMART" id="SM00487">
    <property type="entry name" value="DEXDc"/>
    <property type="match status" value="1"/>
</dbReference>
<dbReference type="PANTHER" id="PTHR18934:SF145">
    <property type="entry name" value="ATP-DEPENDENT RNA HELICASE DHX57-RELATED"/>
    <property type="match status" value="1"/>
</dbReference>
<evidence type="ECO:0000259" key="17">
    <source>
        <dbReference type="PROSITE" id="PS51436"/>
    </source>
</evidence>
<dbReference type="GO" id="GO:0006351">
    <property type="term" value="P:DNA-templated transcription"/>
    <property type="evidence" value="ECO:0007669"/>
    <property type="project" value="InterPro"/>
</dbReference>
<keyword evidence="14" id="KW-1133">Transmembrane helix</keyword>
<dbReference type="PROSITE" id="PS50507">
    <property type="entry name" value="RDRP_SSRNA_POS"/>
    <property type="match status" value="1"/>
</dbReference>
<dbReference type="SUPFAM" id="SSF50494">
    <property type="entry name" value="Trypsin-like serine proteases"/>
    <property type="match status" value="1"/>
</dbReference>
<dbReference type="Gene3D" id="2.40.10.10">
    <property type="entry name" value="Trypsin-like serine proteases"/>
    <property type="match status" value="2"/>
</dbReference>
<dbReference type="InterPro" id="IPR009003">
    <property type="entry name" value="Peptidase_S1_PA"/>
</dbReference>
<sequence>MTYFEGDDSDSYKSFYSETDISVDRGKLHSRYDPIYLHEVKDWSFLSPAGSRPYTDLIFDEEYSYLHLFKAKYREQVGYSLGRSPTVDLIFSQPVFHAHRYEGVIVESTIDPSVVYLAPGKGDAWRQLKNYHNRPMASVLGPRESLTPPVPSVPGYCYLIGFSIFSRRETARRLGMYPTFVQLRAFGNVEHVEAPIFFVRSRGTAGPYHCEEAANGDNFWSFVKERAISEPFSTLGGAEESTEAQNDAEGEAATTRGLNETPFPLPESSNDVVPIPFRVTEIFSSTEEMDEASVVHSPKVSMDYINKVVESYSSGYCYLGLFDKRYQDEVARKLKRNPTVEAIISVDAVKRRPVRGVSTMTSAQGPSFHFSYELLGEDLWKEVYNLAAEDLNITIGDDDFVVLEVAVVQAVKFCFFLYDAWRFTVAYLHTLVCRWFLVAFVTSVFIYHCFSTYVHTVLSLLILGIVICSYLTITYFPRTPVRFMSVPFPALRVVDVDTIYRLVTCWVSREYSMCLFFLLGYTFDIVLSAGAYLRSTISLITYLGMSRDWVIDVVKFLTMLIEGQLRRRTYQSAATPGDKIVKVVFAFLASIIRLAALITADMGSRKRMEQLAKDFSAISSASDAPRALTNLWSKVSFFSSETPAQYKEATGGGLDIFEDLVSEEELLSTVNVDEPKPERVFQAGDEFPPNIHKHLITKGNIDRIYELINQAGRAKIHVVTAATGTGKSTAIPYYIANHTQKMVYIVIPTIAAAESSSQVIKARFGVTPTLQANSKKVVGDCNICVITAKAFMGKLLFNSTFLDRTYAVIFDEMHVGSAENFAFRKLSERLVSKIWVLWCSATFAQSFTLPGDLTFPVVERIHASVTLANIFTKACSVPGVSHTTIRGRYLVFCASTRDTQKVVSKFNKSGILAIAISSSNYNDTIPRVVTALKDSGRSTVIIAATPCLETGVTLPFNYVVDLREQIVPSLSTDPPTLTTKRISVTKGQATQRKGRVGRLFRGIYIAPPTNFTPVTTISESDLSLAHVYAQLFGLESPFKKTVEGFSDKKLTDSYLTNLFATRLDPIAVAGMSTPEGRIFKSFSEFEFPPSADRSKIVYSSTMFPESLWYTWPAHATSPWEQWLEDKSRMQRGTSVRAPFWDYTIDDKVQIDNWQMKVYCYRDAEITDAKYNEARYLTTPTFDRIRASWLYMKNRHFQMSPSAGSTDSHYSGMADDLGYRVTRFYRIVRAAILGQRAERKQKQPSYSGGSSNTAGQFKGDGVPSREDDASAGPSNHSGGPEPNVRFETSFCALPTYAAYSTVKQFATEAPWLLIMSYVCLLVLIYLSYCFIYAAYQWVAFKGGNTFDNAVETNASANRVEEKVVTPVTRGPSTDPHRPFESRRKYHKKYDEDFADSKYVIDAFQDVGRVPTVDYNAFINDTGAETKISIADRIIGMPKETDWDYEGAKAVQGAKESAVRANENWRHLESKVPSKTPKYSLGAVKNSVCSLGPASNFQHTGYGIIVRGYIFCNTHVVNACGPMVTMKGFRGVFSFSPIIAIQQSDFTILQLPVGIAGTAHNLAIRLPIPGEQVSLVRSYPQLGGTREVEPSEISYCALTEEGLFSYVINTIAGDCGTPVIAVSDGSLVGIHSLGGSCMDCANFMTPLTPPILADLYKRIPQRATNEIILCPNPYSSDLLHVSGRVAPEEQIKRPVLPLEIGFVDKQFGEACDGYEAIARMKKHVSHTSKIFFDEFALSVLREGRDSSFAQILDYGPAELSDFAYWKDVSKYQRSPQLMPSDFFDVATKHFETHSPWIFEMQELIPVDQVYYELEKVRSSGPRLSKKRTEYVSALAANNFQTLVSACESIYDVEPASFVPPVWQISLKDELRDKERVCLRKTRTFMAAPIETLLGNLRYSTAFNQRFIDHHLQFPSTMGIDKFRGGWNVLACKLGTENRLYSSGDGSRFDSSVSVAHLGFNQYVRCRSLPKKYWRHIRNWYTETAYTPLVMADNIIRIKKTGNPSGSVNTGVENSMALQATVYYALTDIFGLPESIRKIQSREVVFFVNGDDLVFSFDRNTYEQGLLERIRDSMARQGMNYDFTPLTERLEEVVFLSHGFLPKQLREKTFYYPVLDSQRIVATCLCGKKEDAPSKHSRYMAALIHSYLHPRLYPYVKTLVARFYVEAMANRDFVSAQYKRHFFLFNSDIIEELYSSDEVGFANKTYSHKNFEQVIRSRKRVYQMATLEKEFGESVTDLGGGGSDVLQEAGPSQDVAATTLNTTGGLTKKFEFTRGMDETLASVFTNAVTSSYGERTVVAKSNKNAVHQSVSNLRDFFAIDSDVEMSKILMELLIYYGDNSTSEQNPHVFPCIWKEREINYNDVDKCFVPTPRKFWRAMADITHAFLEQHKEVTFHWAEQHGFPKKYRSYGFDCADYCSYIPAEARMAVQAAKDAALTRAPYNLMRADLKAVGFGGGTIVEQITGSQFSARAPGRNTAGRS</sequence>
<proteinExistence type="predicted"/>
<feature type="domain" description="RdRp catalytic" evidence="15">
    <location>
        <begin position="1936"/>
        <end position="2062"/>
    </location>
</feature>
<evidence type="ECO:0000313" key="18">
    <source>
        <dbReference type="EMBL" id="QHD64737.1"/>
    </source>
</evidence>
<feature type="region of interest" description="Disordered" evidence="13">
    <location>
        <begin position="1238"/>
        <end position="1281"/>
    </location>
</feature>
<keyword evidence="10" id="KW-0067">ATP-binding</keyword>
<keyword evidence="9" id="KW-0378">Hydrolase</keyword>
<evidence type="ECO:0000256" key="12">
    <source>
        <dbReference type="ARBA" id="ARBA00022953"/>
    </source>
</evidence>
<feature type="transmembrane region" description="Helical" evidence="14">
    <location>
        <begin position="580"/>
        <end position="600"/>
    </location>
</feature>
<dbReference type="Pfam" id="PF00863">
    <property type="entry name" value="Peptidase_C4"/>
    <property type="match status" value="1"/>
</dbReference>
<keyword evidence="11" id="KW-0946">Virion</keyword>
<feature type="transmembrane region" description="Helical" evidence="14">
    <location>
        <begin position="425"/>
        <end position="447"/>
    </location>
</feature>
<name>A0A6B9Q453_9POTY</name>
<dbReference type="SMART" id="SM00490">
    <property type="entry name" value="HELICc"/>
    <property type="match status" value="1"/>
</dbReference>
<evidence type="ECO:0000256" key="10">
    <source>
        <dbReference type="ARBA" id="ARBA00022840"/>
    </source>
</evidence>
<dbReference type="Gene3D" id="3.30.70.270">
    <property type="match status" value="1"/>
</dbReference>
<dbReference type="InterPro" id="IPR001205">
    <property type="entry name" value="RNA-dir_pol_C"/>
</dbReference>
<dbReference type="GO" id="GO:0039694">
    <property type="term" value="P:viral RNA genome replication"/>
    <property type="evidence" value="ECO:0007669"/>
    <property type="project" value="InterPro"/>
</dbReference>
<dbReference type="PROSITE" id="PS51436">
    <property type="entry name" value="POTYVIRUS_NIA_PRO"/>
    <property type="match status" value="1"/>
</dbReference>
<feature type="transmembrane region" description="Helical" evidence="14">
    <location>
        <begin position="453"/>
        <end position="476"/>
    </location>
</feature>
<accession>A0A6B9Q453</accession>
<feature type="region of interest" description="Disordered" evidence="13">
    <location>
        <begin position="1361"/>
        <end position="1380"/>
    </location>
</feature>
<dbReference type="InterPro" id="IPR001730">
    <property type="entry name" value="Potyv_NIa-pro_dom"/>
</dbReference>
<dbReference type="Pfam" id="PF00680">
    <property type="entry name" value="RdRP_1"/>
    <property type="match status" value="1"/>
</dbReference>
<dbReference type="InterPro" id="IPR027417">
    <property type="entry name" value="P-loop_NTPase"/>
</dbReference>
<dbReference type="GO" id="GO:0003968">
    <property type="term" value="F:RNA-directed RNA polymerase activity"/>
    <property type="evidence" value="ECO:0007669"/>
    <property type="project" value="UniProtKB-KW"/>
</dbReference>
<evidence type="ECO:0000256" key="5">
    <source>
        <dbReference type="ARBA" id="ARBA00022561"/>
    </source>
</evidence>
<dbReference type="GO" id="GO:0006508">
    <property type="term" value="P:proteolysis"/>
    <property type="evidence" value="ECO:0007669"/>
    <property type="project" value="InterPro"/>
</dbReference>
<keyword evidence="12" id="KW-0693">Viral RNA replication</keyword>
<keyword evidence="14" id="KW-0812">Transmembrane</keyword>
<dbReference type="InterPro" id="IPR001650">
    <property type="entry name" value="Helicase_C-like"/>
</dbReference>
<feature type="transmembrane region" description="Helical" evidence="14">
    <location>
        <begin position="511"/>
        <end position="533"/>
    </location>
</feature>
<dbReference type="InterPro" id="IPR043128">
    <property type="entry name" value="Rev_trsase/Diguanyl_cyclase"/>
</dbReference>
<evidence type="ECO:0000259" key="16">
    <source>
        <dbReference type="PROSITE" id="PS51192"/>
    </source>
</evidence>
<feature type="compositionally biased region" description="Acidic residues" evidence="13">
    <location>
        <begin position="240"/>
        <end position="250"/>
    </location>
</feature>
<dbReference type="GO" id="GO:0005524">
    <property type="term" value="F:ATP binding"/>
    <property type="evidence" value="ECO:0007669"/>
    <property type="project" value="UniProtKB-KW"/>
</dbReference>
<evidence type="ECO:0000256" key="8">
    <source>
        <dbReference type="ARBA" id="ARBA00022741"/>
    </source>
</evidence>
<dbReference type="SUPFAM" id="SSF56672">
    <property type="entry name" value="DNA/RNA polymerases"/>
    <property type="match status" value="1"/>
</dbReference>
<dbReference type="GO" id="GO:0008234">
    <property type="term" value="F:cysteine-type peptidase activity"/>
    <property type="evidence" value="ECO:0007669"/>
    <property type="project" value="InterPro"/>
</dbReference>
<evidence type="ECO:0000256" key="2">
    <source>
        <dbReference type="ARBA" id="ARBA00004340"/>
    </source>
</evidence>
<evidence type="ECO:0000256" key="9">
    <source>
        <dbReference type="ARBA" id="ARBA00022801"/>
    </source>
</evidence>
<keyword evidence="7" id="KW-0548">Nucleotidyltransferase</keyword>
<evidence type="ECO:0000256" key="7">
    <source>
        <dbReference type="ARBA" id="ARBA00022695"/>
    </source>
</evidence>
<feature type="compositionally biased region" description="Polar residues" evidence="13">
    <location>
        <begin position="1242"/>
        <end position="1254"/>
    </location>
</feature>
<evidence type="ECO:0000256" key="1">
    <source>
        <dbReference type="ARBA" id="ARBA00004328"/>
    </source>
</evidence>
<keyword evidence="6" id="KW-0808">Transferase</keyword>
<protein>
    <submittedName>
        <fullName evidence="18">RdRp</fullName>
    </submittedName>
</protein>
<dbReference type="Gene3D" id="3.40.50.300">
    <property type="entry name" value="P-loop containing nucleotide triphosphate hydrolases"/>
    <property type="match status" value="2"/>
</dbReference>
<dbReference type="InterPro" id="IPR014001">
    <property type="entry name" value="Helicase_ATP-bd"/>
</dbReference>
<keyword evidence="8" id="KW-0547">Nucleotide-binding</keyword>
<evidence type="ECO:0000256" key="13">
    <source>
        <dbReference type="SAM" id="MobiDB-lite"/>
    </source>
</evidence>
<evidence type="ECO:0000256" key="4">
    <source>
        <dbReference type="ARBA" id="ARBA00022553"/>
    </source>
</evidence>
<dbReference type="GO" id="GO:0019028">
    <property type="term" value="C:viral capsid"/>
    <property type="evidence" value="ECO:0007669"/>
    <property type="project" value="UniProtKB-KW"/>
</dbReference>
<dbReference type="InterPro" id="IPR043504">
    <property type="entry name" value="Peptidase_S1_PA_chymotrypsin"/>
</dbReference>
<feature type="transmembrane region" description="Helical" evidence="14">
    <location>
        <begin position="1310"/>
        <end position="1334"/>
    </location>
</feature>
<dbReference type="InterPro" id="IPR011545">
    <property type="entry name" value="DEAD/DEAH_box_helicase_dom"/>
</dbReference>
<dbReference type="PROSITE" id="PS51192">
    <property type="entry name" value="HELICASE_ATP_BIND_1"/>
    <property type="match status" value="1"/>
</dbReference>
<dbReference type="SUPFAM" id="SSF52540">
    <property type="entry name" value="P-loop containing nucleoside triphosphate hydrolases"/>
    <property type="match status" value="1"/>
</dbReference>
<dbReference type="InterPro" id="IPR043502">
    <property type="entry name" value="DNA/RNA_pol_sf"/>
</dbReference>
<evidence type="ECO:0000256" key="3">
    <source>
        <dbReference type="ARBA" id="ARBA00022484"/>
    </source>
</evidence>
<dbReference type="GO" id="GO:0003723">
    <property type="term" value="F:RNA binding"/>
    <property type="evidence" value="ECO:0007669"/>
    <property type="project" value="InterPro"/>
</dbReference>
<organism evidence="18">
    <name type="scientific">Plasmopara viticola lesion associated poty-like virus 1</name>
    <dbReference type="NCBI Taxonomy" id="2692092"/>
    <lineage>
        <taxon>Viruses</taxon>
        <taxon>Riboviria</taxon>
        <taxon>Orthornavirae</taxon>
        <taxon>Pisuviricota</taxon>
        <taxon>Stelpaviricetes</taxon>
        <taxon>Patatavirales</taxon>
        <taxon>Potyviridae</taxon>
    </lineage>
</organism>
<dbReference type="InterPro" id="IPR007094">
    <property type="entry name" value="RNA-dir_pol_PSvirus"/>
</dbReference>
<dbReference type="GO" id="GO:0043657">
    <property type="term" value="C:host cell"/>
    <property type="evidence" value="ECO:0007669"/>
    <property type="project" value="UniProtKB-SubCell"/>
</dbReference>
<comment type="subcellular location">
    <subcellularLocation>
        <location evidence="2">Host cell</location>
    </subcellularLocation>
    <subcellularLocation>
        <location evidence="1">Virion</location>
    </subcellularLocation>
</comment>
<evidence type="ECO:0000256" key="11">
    <source>
        <dbReference type="ARBA" id="ARBA00022844"/>
    </source>
</evidence>
<evidence type="ECO:0000256" key="6">
    <source>
        <dbReference type="ARBA" id="ARBA00022679"/>
    </source>
</evidence>
<dbReference type="EMBL" id="MN551108">
    <property type="protein sequence ID" value="QHD64737.1"/>
    <property type="molecule type" value="Genomic_RNA"/>
</dbReference>
<evidence type="ECO:0000256" key="14">
    <source>
        <dbReference type="SAM" id="Phobius"/>
    </source>
</evidence>
<feature type="region of interest" description="Disordered" evidence="13">
    <location>
        <begin position="234"/>
        <end position="265"/>
    </location>
</feature>